<sequence length="439" mass="49982">EKVISQLGENFSLKDLGELHQFLGMEVHKTEKGLFLSQERYAQDLLSRLSMYNAKGCKSPMSTSCILSKNKSDSSIDGTLFRRIVGSLQYLTISRPEISYAVNKVSQYMSHPHEEHWKAIKRILKYISGSTHLGLEIAKSDNLSVVGFCDSDWAADLDDRRSTSGFCVYIGGNLVSWSSRKQASVSKSSAEAEYKSLAHVTSEVLWILSLLGELHFQSATKPSLEHHPQPPFSVNLVQSVKKEACLDLWHKRLGHCSYEIVKSVLKSCNQSFDLNTNVTLCSICVVSKIHKLPFNDSETEYTLPFELVHSDLWGPSPIKSKTSHLYYLNFVDQFTKFTWIFFLKQKFEVFDIFLHFKTMVETQFGFKIKNLQTDWGGEYRSLDPFLQSNGITHRVSCPYTPQQNGTAERKHRHITEMGLSLLNQSSLPLNHWDDAFATL</sequence>
<dbReference type="InterPro" id="IPR001584">
    <property type="entry name" value="Integrase_cat-core"/>
</dbReference>
<dbReference type="Proteomes" id="UP001153555">
    <property type="component" value="Unassembled WGS sequence"/>
</dbReference>
<dbReference type="InterPro" id="IPR036397">
    <property type="entry name" value="RNaseH_sf"/>
</dbReference>
<dbReference type="InterPro" id="IPR043502">
    <property type="entry name" value="DNA/RNA_pol_sf"/>
</dbReference>
<dbReference type="GO" id="GO:0003676">
    <property type="term" value="F:nucleic acid binding"/>
    <property type="evidence" value="ECO:0007669"/>
    <property type="project" value="InterPro"/>
</dbReference>
<comment type="caution">
    <text evidence="2">The sequence shown here is derived from an EMBL/GenBank/DDBJ whole genome shotgun (WGS) entry which is preliminary data.</text>
</comment>
<dbReference type="Pfam" id="PF13976">
    <property type="entry name" value="gag_pre-integrs"/>
    <property type="match status" value="1"/>
</dbReference>
<organism evidence="2 3">
    <name type="scientific">Striga hermonthica</name>
    <name type="common">Purple witchweed</name>
    <name type="synonym">Buchnera hermonthica</name>
    <dbReference type="NCBI Taxonomy" id="68872"/>
    <lineage>
        <taxon>Eukaryota</taxon>
        <taxon>Viridiplantae</taxon>
        <taxon>Streptophyta</taxon>
        <taxon>Embryophyta</taxon>
        <taxon>Tracheophyta</taxon>
        <taxon>Spermatophyta</taxon>
        <taxon>Magnoliopsida</taxon>
        <taxon>eudicotyledons</taxon>
        <taxon>Gunneridae</taxon>
        <taxon>Pentapetalae</taxon>
        <taxon>asterids</taxon>
        <taxon>lamiids</taxon>
        <taxon>Lamiales</taxon>
        <taxon>Orobanchaceae</taxon>
        <taxon>Buchnereae</taxon>
        <taxon>Striga</taxon>
    </lineage>
</organism>
<dbReference type="Gene3D" id="3.30.420.10">
    <property type="entry name" value="Ribonuclease H-like superfamily/Ribonuclease H"/>
    <property type="match status" value="1"/>
</dbReference>
<dbReference type="SUPFAM" id="SSF53098">
    <property type="entry name" value="Ribonuclease H-like"/>
    <property type="match status" value="1"/>
</dbReference>
<dbReference type="OrthoDB" id="1719680at2759"/>
<dbReference type="InterPro" id="IPR012337">
    <property type="entry name" value="RNaseH-like_sf"/>
</dbReference>
<accession>A0A9N7MST2</accession>
<dbReference type="InterPro" id="IPR025724">
    <property type="entry name" value="GAG-pre-integrase_dom"/>
</dbReference>
<name>A0A9N7MST2_STRHE</name>
<protein>
    <submittedName>
        <fullName evidence="2">Uncharacterized mitochondrial protein AtMg00810</fullName>
    </submittedName>
</protein>
<proteinExistence type="predicted"/>
<dbReference type="AlphaFoldDB" id="A0A9N7MST2"/>
<reference evidence="2" key="1">
    <citation type="submission" date="2019-12" db="EMBL/GenBank/DDBJ databases">
        <authorList>
            <person name="Scholes J."/>
        </authorList>
    </citation>
    <scope>NUCLEOTIDE SEQUENCE</scope>
</reference>
<dbReference type="GO" id="GO:0015074">
    <property type="term" value="P:DNA integration"/>
    <property type="evidence" value="ECO:0007669"/>
    <property type="project" value="InterPro"/>
</dbReference>
<evidence type="ECO:0000313" key="2">
    <source>
        <dbReference type="EMBL" id="CAA0818610.1"/>
    </source>
</evidence>
<keyword evidence="3" id="KW-1185">Reference proteome</keyword>
<dbReference type="CDD" id="cd09272">
    <property type="entry name" value="RNase_HI_RT_Ty1"/>
    <property type="match status" value="1"/>
</dbReference>
<dbReference type="PROSITE" id="PS50994">
    <property type="entry name" value="INTEGRASE"/>
    <property type="match status" value="1"/>
</dbReference>
<evidence type="ECO:0000259" key="1">
    <source>
        <dbReference type="PROSITE" id="PS50994"/>
    </source>
</evidence>
<feature type="non-terminal residue" evidence="2">
    <location>
        <position position="1"/>
    </location>
</feature>
<gene>
    <name evidence="2" type="ORF">SHERM_00380</name>
</gene>
<dbReference type="PANTHER" id="PTHR11439">
    <property type="entry name" value="GAG-POL-RELATED RETROTRANSPOSON"/>
    <property type="match status" value="1"/>
</dbReference>
<feature type="domain" description="Integrase catalytic" evidence="1">
    <location>
        <begin position="300"/>
        <end position="439"/>
    </location>
</feature>
<dbReference type="Pfam" id="PF00665">
    <property type="entry name" value="rve"/>
    <property type="match status" value="1"/>
</dbReference>
<dbReference type="SUPFAM" id="SSF56672">
    <property type="entry name" value="DNA/RNA polymerases"/>
    <property type="match status" value="1"/>
</dbReference>
<dbReference type="PANTHER" id="PTHR11439:SF455">
    <property type="entry name" value="RLK (RECEPTOR-LIKE PROTEIN KINASE) 8, PUTATIVE-RELATED"/>
    <property type="match status" value="1"/>
</dbReference>
<feature type="non-terminal residue" evidence="2">
    <location>
        <position position="439"/>
    </location>
</feature>
<dbReference type="EMBL" id="CACSLK010017224">
    <property type="protein sequence ID" value="CAA0818610.1"/>
    <property type="molecule type" value="Genomic_DNA"/>
</dbReference>
<evidence type="ECO:0000313" key="3">
    <source>
        <dbReference type="Proteomes" id="UP001153555"/>
    </source>
</evidence>